<proteinExistence type="predicted"/>
<name>A0ABU7F4T1_9TELE</name>
<reference evidence="1 2" key="1">
    <citation type="submission" date="2021-06" db="EMBL/GenBank/DDBJ databases">
        <authorList>
            <person name="Palmer J.M."/>
        </authorList>
    </citation>
    <scope>NUCLEOTIDE SEQUENCE [LARGE SCALE GENOMIC DNA]</scope>
    <source>
        <strain evidence="1 2">CL_MEX2019</strain>
        <tissue evidence="1">Muscle</tissue>
    </source>
</reference>
<dbReference type="EMBL" id="JAHUTJ010075829">
    <property type="protein sequence ID" value="MED6294452.1"/>
    <property type="molecule type" value="Genomic_DNA"/>
</dbReference>
<protein>
    <submittedName>
        <fullName evidence="1">Uncharacterized protein</fullName>
    </submittedName>
</protein>
<accession>A0ABU7F4T1</accession>
<gene>
    <name evidence="1" type="ORF">CHARACLAT_021194</name>
</gene>
<sequence>MHILYSFINIFSLYTSRICVHNVSKQLSGGFPSPLPGRMCEHSLSGRCLISAHVRTWTARVTLDFFLSSEPADGLSPALPCVTGEMSSAGSGLSPPTVLSGEVAGLTSGRTHGEWRPVQVVLCHSHIDP</sequence>
<evidence type="ECO:0000313" key="2">
    <source>
        <dbReference type="Proteomes" id="UP001352852"/>
    </source>
</evidence>
<evidence type="ECO:0000313" key="1">
    <source>
        <dbReference type="EMBL" id="MED6294452.1"/>
    </source>
</evidence>
<dbReference type="Proteomes" id="UP001352852">
    <property type="component" value="Unassembled WGS sequence"/>
</dbReference>
<keyword evidence="2" id="KW-1185">Reference proteome</keyword>
<comment type="caution">
    <text evidence="1">The sequence shown here is derived from an EMBL/GenBank/DDBJ whole genome shotgun (WGS) entry which is preliminary data.</text>
</comment>
<organism evidence="1 2">
    <name type="scientific">Characodon lateralis</name>
    <dbReference type="NCBI Taxonomy" id="208331"/>
    <lineage>
        <taxon>Eukaryota</taxon>
        <taxon>Metazoa</taxon>
        <taxon>Chordata</taxon>
        <taxon>Craniata</taxon>
        <taxon>Vertebrata</taxon>
        <taxon>Euteleostomi</taxon>
        <taxon>Actinopterygii</taxon>
        <taxon>Neopterygii</taxon>
        <taxon>Teleostei</taxon>
        <taxon>Neoteleostei</taxon>
        <taxon>Acanthomorphata</taxon>
        <taxon>Ovalentaria</taxon>
        <taxon>Atherinomorphae</taxon>
        <taxon>Cyprinodontiformes</taxon>
        <taxon>Goodeidae</taxon>
        <taxon>Characodon</taxon>
    </lineage>
</organism>